<evidence type="ECO:0000313" key="2">
    <source>
        <dbReference type="Proteomes" id="UP000013526"/>
    </source>
</evidence>
<proteinExistence type="predicted"/>
<dbReference type="AlphaFoldDB" id="R1HAG1"/>
<protein>
    <submittedName>
        <fullName evidence="1">Uncharacterized protein</fullName>
    </submittedName>
</protein>
<accession>R1HAG1</accession>
<comment type="caution">
    <text evidence="1">The sequence shown here is derived from an EMBL/GenBank/DDBJ whole genome shotgun (WGS) entry which is preliminary data.</text>
</comment>
<dbReference type="EMBL" id="AQGQ01000047">
    <property type="protein sequence ID" value="EOD55419.1"/>
    <property type="molecule type" value="Genomic_DNA"/>
</dbReference>
<dbReference type="Proteomes" id="UP000013526">
    <property type="component" value="Unassembled WGS sequence"/>
</dbReference>
<gene>
    <name evidence="1" type="ORF">G113_09160</name>
</gene>
<name>R1HAG1_9GAMM</name>
<keyword evidence="2" id="KW-1185">Reference proteome</keyword>
<sequence length="36" mass="3784">GLKMAAMAAAPEAADASYEQQEISITDNVEAVFLID</sequence>
<reference evidence="1 2" key="1">
    <citation type="journal article" date="2013" name="Genome Announc.">
        <title>Draft Genome Sequence of Aeromonas molluscorum Strain 848TT, Isolated from Bivalve Molluscs.</title>
        <authorList>
            <person name="Spataro N."/>
            <person name="Farfan M."/>
            <person name="Albarral V."/>
            <person name="Sanglas A."/>
            <person name="Loren J.G."/>
            <person name="Fuste M.C."/>
            <person name="Bosch E."/>
        </authorList>
    </citation>
    <scope>NUCLEOTIDE SEQUENCE [LARGE SCALE GENOMIC DNA]</scope>
    <source>
        <strain evidence="1 2">848</strain>
    </source>
</reference>
<evidence type="ECO:0000313" key="1">
    <source>
        <dbReference type="EMBL" id="EOD55419.1"/>
    </source>
</evidence>
<organism evidence="1 2">
    <name type="scientific">Aeromonas molluscorum 848</name>
    <dbReference type="NCBI Taxonomy" id="1268236"/>
    <lineage>
        <taxon>Bacteria</taxon>
        <taxon>Pseudomonadati</taxon>
        <taxon>Pseudomonadota</taxon>
        <taxon>Gammaproteobacteria</taxon>
        <taxon>Aeromonadales</taxon>
        <taxon>Aeromonadaceae</taxon>
        <taxon>Aeromonas</taxon>
    </lineage>
</organism>
<feature type="non-terminal residue" evidence="1">
    <location>
        <position position="1"/>
    </location>
</feature>